<keyword evidence="2" id="KW-0238">DNA-binding</keyword>
<dbReference type="PRINTS" id="PR00038">
    <property type="entry name" value="HTHLUXR"/>
</dbReference>
<dbReference type="InterPro" id="IPR000792">
    <property type="entry name" value="Tscrpt_reg_LuxR_C"/>
</dbReference>
<dbReference type="PROSITE" id="PS00622">
    <property type="entry name" value="HTH_LUXR_1"/>
    <property type="match status" value="1"/>
</dbReference>
<dbReference type="SMART" id="SM00421">
    <property type="entry name" value="HTH_LUXR"/>
    <property type="match status" value="1"/>
</dbReference>
<dbReference type="InterPro" id="IPR016032">
    <property type="entry name" value="Sig_transdc_resp-reg_C-effctor"/>
</dbReference>
<accession>A0A7K1UDX6</accession>
<dbReference type="CDD" id="cd06170">
    <property type="entry name" value="LuxR_C_like"/>
    <property type="match status" value="1"/>
</dbReference>
<comment type="caution">
    <text evidence="6">The sequence shown here is derived from an EMBL/GenBank/DDBJ whole genome shotgun (WGS) entry which is preliminary data.</text>
</comment>
<protein>
    <submittedName>
        <fullName evidence="6">Response regulator</fullName>
    </submittedName>
</protein>
<dbReference type="Pfam" id="PF00072">
    <property type="entry name" value="Response_reg"/>
    <property type="match status" value="1"/>
</dbReference>
<feature type="domain" description="Response regulatory" evidence="5">
    <location>
        <begin position="3"/>
        <end position="119"/>
    </location>
</feature>
<dbReference type="PROSITE" id="PS50043">
    <property type="entry name" value="HTH_LUXR_2"/>
    <property type="match status" value="1"/>
</dbReference>
<evidence type="ECO:0000259" key="5">
    <source>
        <dbReference type="PROSITE" id="PS50110"/>
    </source>
</evidence>
<dbReference type="PANTHER" id="PTHR43214">
    <property type="entry name" value="TWO-COMPONENT RESPONSE REGULATOR"/>
    <property type="match status" value="1"/>
</dbReference>
<proteinExistence type="predicted"/>
<evidence type="ECO:0000256" key="1">
    <source>
        <dbReference type="ARBA" id="ARBA00022553"/>
    </source>
</evidence>
<reference evidence="6 7" key="1">
    <citation type="submission" date="2019-12" db="EMBL/GenBank/DDBJ databases">
        <title>Chitinophaga sp. strain ysch24 (GDMCC 1.1355), whole genome shotgun sequence.</title>
        <authorList>
            <person name="Zhang X."/>
        </authorList>
    </citation>
    <scope>NUCLEOTIDE SEQUENCE [LARGE SCALE GENOMIC DNA]</scope>
    <source>
        <strain evidence="7">ysch24</strain>
    </source>
</reference>
<dbReference type="RefSeq" id="WP_157309997.1">
    <property type="nucleotide sequence ID" value="NZ_WRXN01000031.1"/>
</dbReference>
<dbReference type="InterPro" id="IPR011006">
    <property type="entry name" value="CheY-like_superfamily"/>
</dbReference>
<dbReference type="PROSITE" id="PS50110">
    <property type="entry name" value="RESPONSE_REGULATORY"/>
    <property type="match status" value="1"/>
</dbReference>
<organism evidence="6 7">
    <name type="scientific">Chitinophaga tropicalis</name>
    <dbReference type="NCBI Taxonomy" id="2683588"/>
    <lineage>
        <taxon>Bacteria</taxon>
        <taxon>Pseudomonadati</taxon>
        <taxon>Bacteroidota</taxon>
        <taxon>Chitinophagia</taxon>
        <taxon>Chitinophagales</taxon>
        <taxon>Chitinophagaceae</taxon>
        <taxon>Chitinophaga</taxon>
    </lineage>
</organism>
<keyword evidence="7" id="KW-1185">Reference proteome</keyword>
<evidence type="ECO:0000313" key="6">
    <source>
        <dbReference type="EMBL" id="MVT12582.1"/>
    </source>
</evidence>
<sequence>MTRIVITDDHPIVLDGLKNLLNSQGSFSVINVFPDGSSLLEALKSDQPDVILLDINLPDISGLELISRIKTLSPDTRIITLSVHNEYPVINSMLMQGVDGYVQKNAVGEEIVEAILAVMEGEQYLCAKTKAIISKKETRGLQAVPKVTRREKEILQLAARGLTTQQIADELFISSHTVDSHRKNLMEKFEVKNISSAIKLAAEYGILSY</sequence>
<evidence type="ECO:0000259" key="4">
    <source>
        <dbReference type="PROSITE" id="PS50043"/>
    </source>
</evidence>
<keyword evidence="1 3" id="KW-0597">Phosphoprotein</keyword>
<evidence type="ECO:0000256" key="2">
    <source>
        <dbReference type="ARBA" id="ARBA00023125"/>
    </source>
</evidence>
<evidence type="ECO:0000313" key="7">
    <source>
        <dbReference type="Proteomes" id="UP000461730"/>
    </source>
</evidence>
<dbReference type="SUPFAM" id="SSF52172">
    <property type="entry name" value="CheY-like"/>
    <property type="match status" value="1"/>
</dbReference>
<name>A0A7K1UDX6_9BACT</name>
<feature type="domain" description="HTH luxR-type" evidence="4">
    <location>
        <begin position="140"/>
        <end position="205"/>
    </location>
</feature>
<dbReference type="GO" id="GO:0000160">
    <property type="term" value="P:phosphorelay signal transduction system"/>
    <property type="evidence" value="ECO:0007669"/>
    <property type="project" value="InterPro"/>
</dbReference>
<dbReference type="Proteomes" id="UP000461730">
    <property type="component" value="Unassembled WGS sequence"/>
</dbReference>
<gene>
    <name evidence="6" type="ORF">GO493_30315</name>
</gene>
<evidence type="ECO:0000256" key="3">
    <source>
        <dbReference type="PROSITE-ProRule" id="PRU00169"/>
    </source>
</evidence>
<dbReference type="Gene3D" id="3.40.50.2300">
    <property type="match status" value="1"/>
</dbReference>
<dbReference type="AlphaFoldDB" id="A0A7K1UDX6"/>
<feature type="modified residue" description="4-aspartylphosphate" evidence="3">
    <location>
        <position position="54"/>
    </location>
</feature>
<dbReference type="SUPFAM" id="SSF46894">
    <property type="entry name" value="C-terminal effector domain of the bipartite response regulators"/>
    <property type="match status" value="1"/>
</dbReference>
<dbReference type="InterPro" id="IPR039420">
    <property type="entry name" value="WalR-like"/>
</dbReference>
<dbReference type="GO" id="GO:0006355">
    <property type="term" value="P:regulation of DNA-templated transcription"/>
    <property type="evidence" value="ECO:0007669"/>
    <property type="project" value="InterPro"/>
</dbReference>
<dbReference type="GO" id="GO:0003677">
    <property type="term" value="F:DNA binding"/>
    <property type="evidence" value="ECO:0007669"/>
    <property type="project" value="UniProtKB-KW"/>
</dbReference>
<dbReference type="InterPro" id="IPR058245">
    <property type="entry name" value="NreC/VraR/RcsB-like_REC"/>
</dbReference>
<dbReference type="PANTHER" id="PTHR43214:SF43">
    <property type="entry name" value="TWO-COMPONENT RESPONSE REGULATOR"/>
    <property type="match status" value="1"/>
</dbReference>
<dbReference type="EMBL" id="WRXN01000031">
    <property type="protein sequence ID" value="MVT12582.1"/>
    <property type="molecule type" value="Genomic_DNA"/>
</dbReference>
<dbReference type="InterPro" id="IPR001789">
    <property type="entry name" value="Sig_transdc_resp-reg_receiver"/>
</dbReference>
<dbReference type="SMART" id="SM00448">
    <property type="entry name" value="REC"/>
    <property type="match status" value="1"/>
</dbReference>
<dbReference type="CDD" id="cd17535">
    <property type="entry name" value="REC_NarL-like"/>
    <property type="match status" value="1"/>
</dbReference>
<dbReference type="Pfam" id="PF00196">
    <property type="entry name" value="GerE"/>
    <property type="match status" value="1"/>
</dbReference>